<reference evidence="1" key="1">
    <citation type="submission" date="2019-08" db="EMBL/GenBank/DDBJ databases">
        <title>The genome of the North American firefly Photinus pyralis.</title>
        <authorList>
            <consortium name="Photinus pyralis genome working group"/>
            <person name="Fallon T.R."/>
            <person name="Sander Lower S.E."/>
            <person name="Weng J.-K."/>
        </authorList>
    </citation>
    <scope>NUCLEOTIDE SEQUENCE</scope>
    <source>
        <strain evidence="1">TRF0915ILg1</strain>
        <tissue evidence="1">Whole body</tissue>
    </source>
</reference>
<comment type="caution">
    <text evidence="1">The sequence shown here is derived from an EMBL/GenBank/DDBJ whole genome shotgun (WGS) entry which is preliminary data.</text>
</comment>
<sequence length="269" mass="30554">MSGSIFILTGGTGAGFYSSYFEDYMTVDKHSSNYDGETDAVNHAVQRLKTPAHEKTKAMFLVDSQAAILALYNNSKKSPTQGRTPAIPADQEKRLAEALKTMEQWGFDITTLEVLNIVAKFVEMNNIKTSFKNAVPEPQGVEYSRKKMTEIFLESKYFDIRKATLNDLGLNDKPKLIWNLDETSLSHDPREKHLGLVANINVKLIEPAHSKDIIILKLSPHISHILQPPDLAVFKSVKDEWDRQLVAWQRKNVGKQIPKKEVFRIDWND</sequence>
<protein>
    <submittedName>
        <fullName evidence="1">Uncharacterized protein</fullName>
    </submittedName>
</protein>
<organism evidence="1 2">
    <name type="scientific">Ignelater luminosus</name>
    <name type="common">Cucubano</name>
    <name type="synonym">Pyrophorus luminosus</name>
    <dbReference type="NCBI Taxonomy" id="2038154"/>
    <lineage>
        <taxon>Eukaryota</taxon>
        <taxon>Metazoa</taxon>
        <taxon>Ecdysozoa</taxon>
        <taxon>Arthropoda</taxon>
        <taxon>Hexapoda</taxon>
        <taxon>Insecta</taxon>
        <taxon>Pterygota</taxon>
        <taxon>Neoptera</taxon>
        <taxon>Endopterygota</taxon>
        <taxon>Coleoptera</taxon>
        <taxon>Polyphaga</taxon>
        <taxon>Elateriformia</taxon>
        <taxon>Elateroidea</taxon>
        <taxon>Elateridae</taxon>
        <taxon>Agrypninae</taxon>
        <taxon>Pyrophorini</taxon>
        <taxon>Ignelater</taxon>
    </lineage>
</organism>
<name>A0A8K0CHM9_IGNLU</name>
<gene>
    <name evidence="1" type="ORF">ILUMI_18739</name>
</gene>
<evidence type="ECO:0000313" key="2">
    <source>
        <dbReference type="Proteomes" id="UP000801492"/>
    </source>
</evidence>
<dbReference type="OrthoDB" id="10035668at2759"/>
<keyword evidence="2" id="KW-1185">Reference proteome</keyword>
<proteinExistence type="predicted"/>
<dbReference type="Proteomes" id="UP000801492">
    <property type="component" value="Unassembled WGS sequence"/>
</dbReference>
<evidence type="ECO:0000313" key="1">
    <source>
        <dbReference type="EMBL" id="KAF2887435.1"/>
    </source>
</evidence>
<dbReference type="EMBL" id="VTPC01083518">
    <property type="protein sequence ID" value="KAF2887435.1"/>
    <property type="molecule type" value="Genomic_DNA"/>
</dbReference>
<dbReference type="AlphaFoldDB" id="A0A8K0CHM9"/>
<accession>A0A8K0CHM9</accession>